<feature type="compositionally biased region" description="Basic and acidic residues" evidence="2">
    <location>
        <begin position="174"/>
        <end position="188"/>
    </location>
</feature>
<evidence type="ECO:0000256" key="1">
    <source>
        <dbReference type="ARBA" id="ARBA00022801"/>
    </source>
</evidence>
<dbReference type="InterPro" id="IPR029058">
    <property type="entry name" value="AB_hydrolase_fold"/>
</dbReference>
<evidence type="ECO:0000259" key="4">
    <source>
        <dbReference type="Pfam" id="PF07859"/>
    </source>
</evidence>
<keyword evidence="6" id="KW-1185">Reference proteome</keyword>
<feature type="compositionally biased region" description="Low complexity" evidence="2">
    <location>
        <begin position="146"/>
        <end position="157"/>
    </location>
</feature>
<dbReference type="SUPFAM" id="SSF53474">
    <property type="entry name" value="alpha/beta-Hydrolases"/>
    <property type="match status" value="1"/>
</dbReference>
<dbReference type="RefSeq" id="WP_203149608.1">
    <property type="nucleotide sequence ID" value="NZ_JAEVHL010000088.1"/>
</dbReference>
<dbReference type="Gene3D" id="1.20.120.520">
    <property type="entry name" value="nmb1532 protein domain like"/>
    <property type="match status" value="1"/>
</dbReference>
<dbReference type="PANTHER" id="PTHR48081:SF8">
    <property type="entry name" value="ALPHA_BETA HYDROLASE FOLD-3 DOMAIN-CONTAINING PROTEIN-RELATED"/>
    <property type="match status" value="1"/>
</dbReference>
<dbReference type="InterPro" id="IPR050300">
    <property type="entry name" value="GDXG_lipolytic_enzyme"/>
</dbReference>
<comment type="caution">
    <text evidence="5">The sequence shown here is derived from an EMBL/GenBank/DDBJ whole genome shotgun (WGS) entry which is preliminary data.</text>
</comment>
<dbReference type="Gene3D" id="3.40.50.1820">
    <property type="entry name" value="alpha/beta hydrolase"/>
    <property type="match status" value="1"/>
</dbReference>
<keyword evidence="1 5" id="KW-0378">Hydrolase</keyword>
<dbReference type="InterPro" id="IPR013094">
    <property type="entry name" value="AB_hydrolase_3"/>
</dbReference>
<dbReference type="Proteomes" id="UP000622245">
    <property type="component" value="Unassembled WGS sequence"/>
</dbReference>
<name>A0ABS1YIN6_9ACTN</name>
<dbReference type="Pfam" id="PF01814">
    <property type="entry name" value="Hemerythrin"/>
    <property type="match status" value="1"/>
</dbReference>
<dbReference type="EMBL" id="JAEVHL010000088">
    <property type="protein sequence ID" value="MBM0277168.1"/>
    <property type="molecule type" value="Genomic_DNA"/>
</dbReference>
<feature type="domain" description="Hemerythrin-like" evidence="3">
    <location>
        <begin position="12"/>
        <end position="123"/>
    </location>
</feature>
<proteinExistence type="predicted"/>
<protein>
    <submittedName>
        <fullName evidence="5">Alpha/beta hydrolase fold domain-containing protein</fullName>
    </submittedName>
</protein>
<evidence type="ECO:0000259" key="3">
    <source>
        <dbReference type="Pfam" id="PF01814"/>
    </source>
</evidence>
<feature type="domain" description="Alpha/beta hydrolase fold-3" evidence="4">
    <location>
        <begin position="282"/>
        <end position="491"/>
    </location>
</feature>
<feature type="region of interest" description="Disordered" evidence="2">
    <location>
        <begin position="146"/>
        <end position="194"/>
    </location>
</feature>
<evidence type="ECO:0000313" key="6">
    <source>
        <dbReference type="Proteomes" id="UP000622245"/>
    </source>
</evidence>
<organism evidence="5 6">
    <name type="scientific">Micromonospora tarensis</name>
    <dbReference type="NCBI Taxonomy" id="2806100"/>
    <lineage>
        <taxon>Bacteria</taxon>
        <taxon>Bacillati</taxon>
        <taxon>Actinomycetota</taxon>
        <taxon>Actinomycetes</taxon>
        <taxon>Micromonosporales</taxon>
        <taxon>Micromonosporaceae</taxon>
        <taxon>Micromonospora</taxon>
    </lineage>
</organism>
<gene>
    <name evidence="5" type="ORF">JM949_18105</name>
</gene>
<evidence type="ECO:0000313" key="5">
    <source>
        <dbReference type="EMBL" id="MBM0277168.1"/>
    </source>
</evidence>
<accession>A0ABS1YIN6</accession>
<evidence type="ECO:0000256" key="2">
    <source>
        <dbReference type="SAM" id="MobiDB-lite"/>
    </source>
</evidence>
<sequence>MSLSYETQPGDIDHLIADDHAVVARLFEHLEAGRGDRRTLADQVGFNLALHADAEERTLYPQMAHAGEEQESRHARDEHHAAKQQLVILDRTEPGSGEFEQALSTLMADIRQHVAEEEGQFLPGFREAVGADEMSRLGGEFLAAKRAAPTRAHPRAPSSGGGHALADPAAAVLDKARDKSSGRDRRLATDASGLLDPQAQRLMDAFGALSPLPPEILTPEQARQQPTLVDAVRQVLAADGRPTDPEQVGGVDDVPVAVADGHTVMLRVYRPRQRAAQPPPVIMWIHGGGWVLYDIDTYDASCRGLCNRTGAIVVSPQYRRAPEHPFPASHDDVLATWRWTSQHAAEFGADPRRLAIGGESVGATMAAATCLQLAQTGEPMPAAQVLVYPLTTGEQYGDSMLDAADARPLNRPLLSWMAMHAFAGKPAAARDPRVDLLSLSGQQLAGMPPTMLITDERDPLRSQGEEFARHLDAAGVPTTMLRYDGVMHEFFGAAAVLDKAADAQQKAAEHIMRQFPIPAAAPRSA</sequence>
<dbReference type="InterPro" id="IPR012312">
    <property type="entry name" value="Hemerythrin-like"/>
</dbReference>
<dbReference type="Pfam" id="PF07859">
    <property type="entry name" value="Abhydrolase_3"/>
    <property type="match status" value="1"/>
</dbReference>
<reference evidence="5 6" key="1">
    <citation type="submission" date="2021-01" db="EMBL/GenBank/DDBJ databases">
        <title>Draft genome sequence of Micromonospora sp. strain STR1s_6.</title>
        <authorList>
            <person name="Karlyshev A."/>
            <person name="Jawad R."/>
        </authorList>
    </citation>
    <scope>NUCLEOTIDE SEQUENCE [LARGE SCALE GENOMIC DNA]</scope>
    <source>
        <strain evidence="5 6">STR1S-6</strain>
    </source>
</reference>
<dbReference type="PANTHER" id="PTHR48081">
    <property type="entry name" value="AB HYDROLASE SUPERFAMILY PROTEIN C4A8.06C"/>
    <property type="match status" value="1"/>
</dbReference>
<dbReference type="GO" id="GO:0016787">
    <property type="term" value="F:hydrolase activity"/>
    <property type="evidence" value="ECO:0007669"/>
    <property type="project" value="UniProtKB-KW"/>
</dbReference>